<gene>
    <name evidence="3" type="ORF">KHLLAP_LOCUS6761</name>
</gene>
<dbReference type="Proteomes" id="UP001295740">
    <property type="component" value="Unassembled WGS sequence"/>
</dbReference>
<dbReference type="Pfam" id="PF20237">
    <property type="entry name" value="DUF6594"/>
    <property type="match status" value="1"/>
</dbReference>
<feature type="transmembrane region" description="Helical" evidence="1">
    <location>
        <begin position="27"/>
        <end position="51"/>
    </location>
</feature>
<evidence type="ECO:0000313" key="3">
    <source>
        <dbReference type="EMBL" id="CAJ2506293.1"/>
    </source>
</evidence>
<accession>A0AAI8VEK6</accession>
<proteinExistence type="predicted"/>
<feature type="domain" description="DUF6594" evidence="2">
    <location>
        <begin position="14"/>
        <end position="95"/>
    </location>
</feature>
<reference evidence="3" key="1">
    <citation type="submission" date="2023-10" db="EMBL/GenBank/DDBJ databases">
        <authorList>
            <person name="Hackl T."/>
        </authorList>
    </citation>
    <scope>NUCLEOTIDE SEQUENCE</scope>
</reference>
<sequence length="103" mass="11353">MPKDLESQPEGDNKTNTYLYTQSQYQALNHVVGAVFSALTPTISMVILYCIESMNVKVALVCLFTVIFCLALSTLSKARRIEIFAATAAFGSVQVVWISQTNQ</sequence>
<comment type="caution">
    <text evidence="3">The sequence shown here is derived from an EMBL/GenBank/DDBJ whole genome shotgun (WGS) entry which is preliminary data.</text>
</comment>
<organism evidence="3 4">
    <name type="scientific">Anthostomella pinea</name>
    <dbReference type="NCBI Taxonomy" id="933095"/>
    <lineage>
        <taxon>Eukaryota</taxon>
        <taxon>Fungi</taxon>
        <taxon>Dikarya</taxon>
        <taxon>Ascomycota</taxon>
        <taxon>Pezizomycotina</taxon>
        <taxon>Sordariomycetes</taxon>
        <taxon>Xylariomycetidae</taxon>
        <taxon>Xylariales</taxon>
        <taxon>Xylariaceae</taxon>
        <taxon>Anthostomella</taxon>
    </lineage>
</organism>
<feature type="transmembrane region" description="Helical" evidence="1">
    <location>
        <begin position="58"/>
        <end position="75"/>
    </location>
</feature>
<dbReference type="AlphaFoldDB" id="A0AAI8VEK6"/>
<dbReference type="PANTHER" id="PTHR34502">
    <property type="entry name" value="DUF6594 DOMAIN-CONTAINING PROTEIN-RELATED"/>
    <property type="match status" value="1"/>
</dbReference>
<name>A0AAI8VEK6_9PEZI</name>
<keyword evidence="1" id="KW-0812">Transmembrane</keyword>
<keyword evidence="4" id="KW-1185">Reference proteome</keyword>
<protein>
    <submittedName>
        <fullName evidence="3">Uu.00g004230.m01.CDS01</fullName>
    </submittedName>
</protein>
<dbReference type="PANTHER" id="PTHR34502:SF5">
    <property type="entry name" value="DUF6594 DOMAIN-CONTAINING PROTEIN"/>
    <property type="match status" value="1"/>
</dbReference>
<dbReference type="InterPro" id="IPR046529">
    <property type="entry name" value="DUF6594"/>
</dbReference>
<evidence type="ECO:0000256" key="1">
    <source>
        <dbReference type="SAM" id="Phobius"/>
    </source>
</evidence>
<dbReference type="EMBL" id="CAUWAG010000008">
    <property type="protein sequence ID" value="CAJ2506293.1"/>
    <property type="molecule type" value="Genomic_DNA"/>
</dbReference>
<evidence type="ECO:0000313" key="4">
    <source>
        <dbReference type="Proteomes" id="UP001295740"/>
    </source>
</evidence>
<keyword evidence="1" id="KW-1133">Transmembrane helix</keyword>
<keyword evidence="1" id="KW-0472">Membrane</keyword>
<evidence type="ECO:0000259" key="2">
    <source>
        <dbReference type="Pfam" id="PF20237"/>
    </source>
</evidence>